<dbReference type="AlphaFoldDB" id="A0AAV0AWA0"/>
<evidence type="ECO:0000313" key="2">
    <source>
        <dbReference type="Proteomes" id="UP001153365"/>
    </source>
</evidence>
<dbReference type="EMBL" id="CALTRL010001993">
    <property type="protein sequence ID" value="CAH7674404.1"/>
    <property type="molecule type" value="Genomic_DNA"/>
</dbReference>
<organism evidence="1 2">
    <name type="scientific">Phakopsora pachyrhizi</name>
    <name type="common">Asian soybean rust disease fungus</name>
    <dbReference type="NCBI Taxonomy" id="170000"/>
    <lineage>
        <taxon>Eukaryota</taxon>
        <taxon>Fungi</taxon>
        <taxon>Dikarya</taxon>
        <taxon>Basidiomycota</taxon>
        <taxon>Pucciniomycotina</taxon>
        <taxon>Pucciniomycetes</taxon>
        <taxon>Pucciniales</taxon>
        <taxon>Phakopsoraceae</taxon>
        <taxon>Phakopsora</taxon>
    </lineage>
</organism>
<name>A0AAV0AWA0_PHAPC</name>
<sequence>MKDEVLLDGRFGYGCNWDHEDLALKNKHSIYPKQYNSERLSFKGLVMAVNLKLQMVESANVVVTTEQLHRPQAFRLQRQSDGERIA</sequence>
<comment type="caution">
    <text evidence="1">The sequence shown here is derived from an EMBL/GenBank/DDBJ whole genome shotgun (WGS) entry which is preliminary data.</text>
</comment>
<evidence type="ECO:0000313" key="1">
    <source>
        <dbReference type="EMBL" id="CAH7674404.1"/>
    </source>
</evidence>
<keyword evidence="2" id="KW-1185">Reference proteome</keyword>
<accession>A0AAV0AWA0</accession>
<proteinExistence type="predicted"/>
<protein>
    <submittedName>
        <fullName evidence="1">Uncharacterized protein</fullName>
    </submittedName>
</protein>
<gene>
    <name evidence="1" type="ORF">PPACK8108_LOCUS9315</name>
</gene>
<reference evidence="1" key="1">
    <citation type="submission" date="2022-06" db="EMBL/GenBank/DDBJ databases">
        <authorList>
            <consortium name="SYNGENTA / RWTH Aachen University"/>
        </authorList>
    </citation>
    <scope>NUCLEOTIDE SEQUENCE</scope>
</reference>
<dbReference type="Proteomes" id="UP001153365">
    <property type="component" value="Unassembled WGS sequence"/>
</dbReference>